<evidence type="ECO:0000313" key="2">
    <source>
        <dbReference type="Proteomes" id="UP000006101"/>
    </source>
</evidence>
<dbReference type="GeneID" id="13724823"/>
<protein>
    <submittedName>
        <fullName evidence="1">Uncharacterized protein</fullName>
    </submittedName>
</protein>
<dbReference type="RefSeq" id="WP_014963062.1">
    <property type="nucleotide sequence ID" value="NC_018655.1"/>
</dbReference>
<dbReference type="HOGENOM" id="CLU_1745465_0_0_2"/>
<name>K0B6S6_9ARCH</name>
<dbReference type="Proteomes" id="UP000006101">
    <property type="component" value="Chromosome"/>
</dbReference>
<proteinExistence type="predicted"/>
<accession>K0B6S6</accession>
<dbReference type="EMBL" id="CP003842">
    <property type="protein sequence ID" value="AFS80675.1"/>
    <property type="molecule type" value="Genomic_DNA"/>
</dbReference>
<dbReference type="AlphaFoldDB" id="K0B6S6"/>
<sequence length="149" mass="16633">MNANIFASIIPKKLSKSAYGYSMAESVFAGLPAANMKGKWIQLTTLSFPSSAIVPIGHIGPWNGGGWDDKFDDAYWREKQRPQAECGKDLKNITTDKSGIQLSNKLWKLLGLVGEKTVSVNWHFVPIPKNKKALVIDKDTKKTYLDPYF</sequence>
<gene>
    <name evidence="1" type="ORF">NKOR_03925</name>
</gene>
<organism evidence="1 2">
    <name type="scientific">Candidatus Nitrosopumilus koreensis AR1</name>
    <dbReference type="NCBI Taxonomy" id="1229908"/>
    <lineage>
        <taxon>Archaea</taxon>
        <taxon>Nitrososphaerota</taxon>
        <taxon>Nitrososphaeria</taxon>
        <taxon>Nitrosopumilales</taxon>
        <taxon>Nitrosopumilaceae</taxon>
        <taxon>Nitrosopumilus</taxon>
    </lineage>
</organism>
<dbReference type="PATRIC" id="fig|1229908.8.peg.844"/>
<reference evidence="1 2" key="1">
    <citation type="journal article" date="2012" name="J. Bacteriol.">
        <title>Draft Genome Sequence of an Ammonia-Oxidizing Archaeon, "Candidatus Nitrosopumilus koreensis" AR1, from Marine Sediment.</title>
        <authorList>
            <person name="Park S.J."/>
            <person name="Kim J.G."/>
            <person name="Jung M.Y."/>
            <person name="Kim S.J."/>
            <person name="Cha I.T."/>
            <person name="Kwon K."/>
            <person name="Lee J.H."/>
            <person name="Rhee S.K."/>
        </authorList>
    </citation>
    <scope>NUCLEOTIDE SEQUENCE [LARGE SCALE GENOMIC DNA]</scope>
    <source>
        <strain evidence="1 2">AR1</strain>
    </source>
</reference>
<evidence type="ECO:0000313" key="1">
    <source>
        <dbReference type="EMBL" id="AFS80675.1"/>
    </source>
</evidence>
<keyword evidence="2" id="KW-1185">Reference proteome</keyword>
<dbReference type="KEGG" id="nkr:NKOR_03925"/>